<dbReference type="InterPro" id="IPR029000">
    <property type="entry name" value="Cyclophilin-like_dom_sf"/>
</dbReference>
<dbReference type="Pfam" id="PF00160">
    <property type="entry name" value="Pro_isomerase"/>
    <property type="match status" value="1"/>
</dbReference>
<dbReference type="eggNOG" id="KOG0882">
    <property type="taxonomic scope" value="Eukaryota"/>
</dbReference>
<feature type="domain" description="PPIase cyclophilin-type" evidence="3">
    <location>
        <begin position="94"/>
        <end position="246"/>
    </location>
</feature>
<accession>A0A0E0LKH4</accession>
<dbReference type="OMA" id="HRMIISA"/>
<name>A0A0E0LKH4_ORYPU</name>
<dbReference type="STRING" id="4537.A0A0E0LKH4"/>
<evidence type="ECO:0000313" key="5">
    <source>
        <dbReference type="Proteomes" id="UP000026962"/>
    </source>
</evidence>
<reference evidence="4" key="2">
    <citation type="submission" date="2018-05" db="EMBL/GenBank/DDBJ databases">
        <title>OpunRS2 (Oryza punctata Reference Sequence Version 2).</title>
        <authorList>
            <person name="Zhang J."/>
            <person name="Kudrna D."/>
            <person name="Lee S."/>
            <person name="Talag J."/>
            <person name="Welchert J."/>
            <person name="Wing R.A."/>
        </authorList>
    </citation>
    <scope>NUCLEOTIDE SEQUENCE [LARGE SCALE GENOMIC DNA]</scope>
</reference>
<comment type="function">
    <text evidence="1">PPIases accelerate the folding of proteins. It catalyzes the cis-trans isomerization of proline imidic peptide bonds in oligopeptides.</text>
</comment>
<dbReference type="PANTHER" id="PTHR47269:SF1">
    <property type="entry name" value="PEPTIDYL-PROLYL CIS-TRANS ISOMERASE CYP21-4"/>
    <property type="match status" value="1"/>
</dbReference>
<dbReference type="AlphaFoldDB" id="A0A0E0LKH4"/>
<keyword evidence="2" id="KW-0472">Membrane</keyword>
<keyword evidence="2" id="KW-0812">Transmembrane</keyword>
<dbReference type="GO" id="GO:0003755">
    <property type="term" value="F:peptidyl-prolyl cis-trans isomerase activity"/>
    <property type="evidence" value="ECO:0007669"/>
    <property type="project" value="UniProtKB-UniRule"/>
</dbReference>
<dbReference type="EnsemblPlants" id="OPUNC07G12710.2">
    <property type="protein sequence ID" value="OPUNC07G12710.2"/>
    <property type="gene ID" value="OPUNC07G12710"/>
</dbReference>
<evidence type="ECO:0000256" key="2">
    <source>
        <dbReference type="SAM" id="Phobius"/>
    </source>
</evidence>
<sequence length="250" mass="28195">MARIKPKQLLIQSKTKKAPTRISYSTIITWNLIVVLVVLSLYATFRHWHHRMIISADMGLTQADINLLFLFSYMCSFPDFQHVGRSEDSTKTSRPSYAVMDTAKGSITIEIYKDASADVVDRFVSLCKSNHFKGMPFRHVIKNFVIQGGDFDFNGAAQEWILKAKASGENALSPKHEAFMIGTTKNLNNKGFDLFITTAPIPDLNDKLVVFGQVINGQDIVQEIEEVDTDEHYQPKTPIGILNITLKQQL</sequence>
<dbReference type="HOGENOM" id="CLU_012062_16_1_1"/>
<evidence type="ECO:0000259" key="3">
    <source>
        <dbReference type="PROSITE" id="PS50072"/>
    </source>
</evidence>
<dbReference type="Gramene" id="OPUNC07G12710.2">
    <property type="protein sequence ID" value="OPUNC07G12710.2"/>
    <property type="gene ID" value="OPUNC07G12710"/>
</dbReference>
<dbReference type="CDD" id="cd00317">
    <property type="entry name" value="cyclophilin"/>
    <property type="match status" value="1"/>
</dbReference>
<evidence type="ECO:0000256" key="1">
    <source>
        <dbReference type="RuleBase" id="RU363019"/>
    </source>
</evidence>
<proteinExistence type="inferred from homology"/>
<dbReference type="PANTHER" id="PTHR47269">
    <property type="entry name" value="PEPTIDYL-PROLYL CIS-TRANS ISOMERASE CYP21-4"/>
    <property type="match status" value="1"/>
</dbReference>
<comment type="similarity">
    <text evidence="1">Belongs to the cyclophilin-type PPIase family.</text>
</comment>
<dbReference type="Gramene" id="OPUNC07G12710.1">
    <property type="protein sequence ID" value="OPUNC07G12710.1"/>
    <property type="gene ID" value="OPUNC07G12710"/>
</dbReference>
<dbReference type="Gene3D" id="2.40.100.10">
    <property type="entry name" value="Cyclophilin-like"/>
    <property type="match status" value="1"/>
</dbReference>
<keyword evidence="1" id="KW-0697">Rotamase</keyword>
<feature type="transmembrane region" description="Helical" evidence="2">
    <location>
        <begin position="21"/>
        <end position="45"/>
    </location>
</feature>
<protein>
    <recommendedName>
        <fullName evidence="1">Peptidyl-prolyl cis-trans isomerase</fullName>
        <shortName evidence="1">PPIase</shortName>
        <ecNumber evidence="1">5.2.1.8</ecNumber>
    </recommendedName>
</protein>
<evidence type="ECO:0000313" key="4">
    <source>
        <dbReference type="EnsemblPlants" id="OPUNC07G12710.1"/>
    </source>
</evidence>
<dbReference type="Proteomes" id="UP000026962">
    <property type="component" value="Chromosome 7"/>
</dbReference>
<dbReference type="InterPro" id="IPR002130">
    <property type="entry name" value="Cyclophilin-type_PPIase_dom"/>
</dbReference>
<organism evidence="4">
    <name type="scientific">Oryza punctata</name>
    <name type="common">Red rice</name>
    <dbReference type="NCBI Taxonomy" id="4537"/>
    <lineage>
        <taxon>Eukaryota</taxon>
        <taxon>Viridiplantae</taxon>
        <taxon>Streptophyta</taxon>
        <taxon>Embryophyta</taxon>
        <taxon>Tracheophyta</taxon>
        <taxon>Spermatophyta</taxon>
        <taxon>Magnoliopsida</taxon>
        <taxon>Liliopsida</taxon>
        <taxon>Poales</taxon>
        <taxon>Poaceae</taxon>
        <taxon>BOP clade</taxon>
        <taxon>Oryzoideae</taxon>
        <taxon>Oryzeae</taxon>
        <taxon>Oryzinae</taxon>
        <taxon>Oryza</taxon>
    </lineage>
</organism>
<keyword evidence="5" id="KW-1185">Reference proteome</keyword>
<reference evidence="4" key="1">
    <citation type="submission" date="2015-04" db="UniProtKB">
        <authorList>
            <consortium name="EnsemblPlants"/>
        </authorList>
    </citation>
    <scope>IDENTIFICATION</scope>
</reference>
<keyword evidence="2" id="KW-1133">Transmembrane helix</keyword>
<keyword evidence="1" id="KW-0413">Isomerase</keyword>
<dbReference type="PROSITE" id="PS50072">
    <property type="entry name" value="CSA_PPIASE_2"/>
    <property type="match status" value="1"/>
</dbReference>
<dbReference type="PRINTS" id="PR00153">
    <property type="entry name" value="CSAPPISMRASE"/>
</dbReference>
<dbReference type="SUPFAM" id="SSF50891">
    <property type="entry name" value="Cyclophilin-like"/>
    <property type="match status" value="1"/>
</dbReference>
<dbReference type="EnsemblPlants" id="OPUNC07G12710.1">
    <property type="protein sequence ID" value="OPUNC07G12710.1"/>
    <property type="gene ID" value="OPUNC07G12710"/>
</dbReference>
<comment type="catalytic activity">
    <reaction evidence="1">
        <text>[protein]-peptidylproline (omega=180) = [protein]-peptidylproline (omega=0)</text>
        <dbReference type="Rhea" id="RHEA:16237"/>
        <dbReference type="Rhea" id="RHEA-COMP:10747"/>
        <dbReference type="Rhea" id="RHEA-COMP:10748"/>
        <dbReference type="ChEBI" id="CHEBI:83833"/>
        <dbReference type="ChEBI" id="CHEBI:83834"/>
        <dbReference type="EC" id="5.2.1.8"/>
    </reaction>
</comment>
<dbReference type="EC" id="5.2.1.8" evidence="1"/>